<sequence>MGRNPQSSLATAASPVWSTLSPVTNSSDHPNYQLGSSPFTGTAPDSRIKYRPLSWRTALCRHFVKNKGWCPVGDDCN</sequence>
<reference evidence="4 5" key="1">
    <citation type="submission" date="2016-10" db="EMBL/GenBank/DDBJ databases">
        <title>Genome sequence of the basidiomycete white-rot fungus Trametes pubescens.</title>
        <authorList>
            <person name="Makela M.R."/>
            <person name="Granchi Z."/>
            <person name="Peng M."/>
            <person name="De Vries R.P."/>
            <person name="Grigoriev I."/>
            <person name="Riley R."/>
            <person name="Hilden K."/>
        </authorList>
    </citation>
    <scope>NUCLEOTIDE SEQUENCE [LARGE SCALE GENOMIC DNA]</scope>
    <source>
        <strain evidence="4 5">FBCC735</strain>
    </source>
</reference>
<evidence type="ECO:0000313" key="5">
    <source>
        <dbReference type="Proteomes" id="UP000184267"/>
    </source>
</evidence>
<comment type="caution">
    <text evidence="4">The sequence shown here is derived from an EMBL/GenBank/DDBJ whole genome shotgun (WGS) entry which is preliminary data.</text>
</comment>
<keyword evidence="1" id="KW-0863">Zinc-finger</keyword>
<dbReference type="Proteomes" id="UP000184267">
    <property type="component" value="Unassembled WGS sequence"/>
</dbReference>
<proteinExistence type="predicted"/>
<keyword evidence="1" id="KW-0862">Zinc</keyword>
<dbReference type="PROSITE" id="PS50103">
    <property type="entry name" value="ZF_C3H1"/>
    <property type="match status" value="1"/>
</dbReference>
<feature type="region of interest" description="Disordered" evidence="2">
    <location>
        <begin position="20"/>
        <end position="44"/>
    </location>
</feature>
<protein>
    <recommendedName>
        <fullName evidence="3">C3H1-type domain-containing protein</fullName>
    </recommendedName>
</protein>
<dbReference type="EMBL" id="MNAD01001604">
    <property type="protein sequence ID" value="OJT03589.1"/>
    <property type="molecule type" value="Genomic_DNA"/>
</dbReference>
<feature type="compositionally biased region" description="Polar residues" evidence="2">
    <location>
        <begin position="20"/>
        <end position="40"/>
    </location>
</feature>
<name>A0A1M2V7K8_TRAPU</name>
<evidence type="ECO:0000256" key="1">
    <source>
        <dbReference type="PROSITE-ProRule" id="PRU00723"/>
    </source>
</evidence>
<evidence type="ECO:0000313" key="4">
    <source>
        <dbReference type="EMBL" id="OJT03589.1"/>
    </source>
</evidence>
<dbReference type="AlphaFoldDB" id="A0A1M2V7K8"/>
<dbReference type="OrthoDB" id="410307at2759"/>
<evidence type="ECO:0000256" key="2">
    <source>
        <dbReference type="SAM" id="MobiDB-lite"/>
    </source>
</evidence>
<dbReference type="InterPro" id="IPR000571">
    <property type="entry name" value="Znf_CCCH"/>
</dbReference>
<dbReference type="GO" id="GO:0008270">
    <property type="term" value="F:zinc ion binding"/>
    <property type="evidence" value="ECO:0007669"/>
    <property type="project" value="UniProtKB-KW"/>
</dbReference>
<gene>
    <name evidence="4" type="ORF">TRAPUB_5765</name>
</gene>
<feature type="zinc finger region" description="C3H1-type" evidence="1">
    <location>
        <begin position="54"/>
        <end position="77"/>
    </location>
</feature>
<accession>A0A1M2V7K8</accession>
<feature type="domain" description="C3H1-type" evidence="3">
    <location>
        <begin position="54"/>
        <end position="77"/>
    </location>
</feature>
<keyword evidence="5" id="KW-1185">Reference proteome</keyword>
<dbReference type="STRING" id="154538.A0A1M2V7K8"/>
<keyword evidence="1" id="KW-0479">Metal-binding</keyword>
<evidence type="ECO:0000259" key="3">
    <source>
        <dbReference type="PROSITE" id="PS50103"/>
    </source>
</evidence>
<organism evidence="4 5">
    <name type="scientific">Trametes pubescens</name>
    <name type="common">White-rot fungus</name>
    <dbReference type="NCBI Taxonomy" id="154538"/>
    <lineage>
        <taxon>Eukaryota</taxon>
        <taxon>Fungi</taxon>
        <taxon>Dikarya</taxon>
        <taxon>Basidiomycota</taxon>
        <taxon>Agaricomycotina</taxon>
        <taxon>Agaricomycetes</taxon>
        <taxon>Polyporales</taxon>
        <taxon>Polyporaceae</taxon>
        <taxon>Trametes</taxon>
    </lineage>
</organism>